<dbReference type="InterPro" id="IPR036394">
    <property type="entry name" value="Ribosomal_uL22_sf"/>
</dbReference>
<comment type="caution">
    <text evidence="1">The sequence shown here is derived from an EMBL/GenBank/DDBJ whole genome shotgun (WGS) entry which is preliminary data.</text>
</comment>
<evidence type="ECO:0000313" key="1">
    <source>
        <dbReference type="EMBL" id="OEH80048.1"/>
    </source>
</evidence>
<dbReference type="Proteomes" id="UP000095192">
    <property type="component" value="Unassembled WGS sequence"/>
</dbReference>
<sequence>MGSSSPACTGDLQEKNGVMIASGAPTIFVLMKCSRALAHLASSPRRPALAIFRTIESAVANAVHLHGEVSIQILAKRSWQRAPVAADAYFVPMIVAQCVKRYHICCVHQKFGEQTRGVISTGVDHLEASLESHTQAAKQAINAELRKHLFSQVPAWKGALRLAGGAGRVEGNVCPCLIMWLSSVVLVSPTGDCAGFEDTSRHREKFAEPVEEPFGDEAGGRDMRQVCNWIVSESHDLEGVQPLSSLSSLSVVQIFPR</sequence>
<dbReference type="AlphaFoldDB" id="A0A1D3D9D5"/>
<dbReference type="GO" id="GO:0005840">
    <property type="term" value="C:ribosome"/>
    <property type="evidence" value="ECO:0007669"/>
    <property type="project" value="UniProtKB-KW"/>
</dbReference>
<dbReference type="VEuPathDB" id="ToxoDB:cyc_07801"/>
<keyword evidence="1" id="KW-0689">Ribosomal protein</keyword>
<organism evidence="1 2">
    <name type="scientific">Cyclospora cayetanensis</name>
    <dbReference type="NCBI Taxonomy" id="88456"/>
    <lineage>
        <taxon>Eukaryota</taxon>
        <taxon>Sar</taxon>
        <taxon>Alveolata</taxon>
        <taxon>Apicomplexa</taxon>
        <taxon>Conoidasida</taxon>
        <taxon>Coccidia</taxon>
        <taxon>Eucoccidiorida</taxon>
        <taxon>Eimeriorina</taxon>
        <taxon>Eimeriidae</taxon>
        <taxon>Cyclospora</taxon>
    </lineage>
</organism>
<protein>
    <submittedName>
        <fullName evidence="1">50s ribosomal protein</fullName>
    </submittedName>
</protein>
<name>A0A1D3D9D5_9EIME</name>
<gene>
    <name evidence="1" type="ORF">cyc_07801</name>
</gene>
<accession>A0A1D3D9D5</accession>
<keyword evidence="1" id="KW-0687">Ribonucleoprotein</keyword>
<keyword evidence="2" id="KW-1185">Reference proteome</keyword>
<dbReference type="EMBL" id="JROU02000201">
    <property type="protein sequence ID" value="OEH80048.1"/>
    <property type="molecule type" value="Genomic_DNA"/>
</dbReference>
<dbReference type="SUPFAM" id="SSF54843">
    <property type="entry name" value="Ribosomal protein L22"/>
    <property type="match status" value="1"/>
</dbReference>
<dbReference type="GO" id="GO:0006412">
    <property type="term" value="P:translation"/>
    <property type="evidence" value="ECO:0007669"/>
    <property type="project" value="InterPro"/>
</dbReference>
<dbReference type="InParanoid" id="A0A1D3D9D5"/>
<dbReference type="GO" id="GO:0003735">
    <property type="term" value="F:structural constituent of ribosome"/>
    <property type="evidence" value="ECO:0007669"/>
    <property type="project" value="InterPro"/>
</dbReference>
<proteinExistence type="predicted"/>
<evidence type="ECO:0000313" key="2">
    <source>
        <dbReference type="Proteomes" id="UP000095192"/>
    </source>
</evidence>
<reference evidence="1 2" key="1">
    <citation type="journal article" date="2016" name="BMC Genomics">
        <title>Comparative genomics reveals Cyclospora cayetanensis possesses coccidia-like metabolism and invasion components but unique surface antigens.</title>
        <authorList>
            <person name="Liu S."/>
            <person name="Wang L."/>
            <person name="Zheng H."/>
            <person name="Xu Z."/>
            <person name="Roellig D.M."/>
            <person name="Li N."/>
            <person name="Frace M.A."/>
            <person name="Tang K."/>
            <person name="Arrowood M.J."/>
            <person name="Moss D.M."/>
            <person name="Zhang L."/>
            <person name="Feng Y."/>
            <person name="Xiao L."/>
        </authorList>
    </citation>
    <scope>NUCLEOTIDE SEQUENCE [LARGE SCALE GENOMIC DNA]</scope>
    <source>
        <strain evidence="1 2">CHN_HEN01</strain>
    </source>
</reference>